<feature type="region of interest" description="Disordered" evidence="1">
    <location>
        <begin position="55"/>
        <end position="110"/>
    </location>
</feature>
<feature type="region of interest" description="Disordered" evidence="1">
    <location>
        <begin position="256"/>
        <end position="282"/>
    </location>
</feature>
<dbReference type="AlphaFoldDB" id="A0A9P6VWQ5"/>
<dbReference type="Proteomes" id="UP000777482">
    <property type="component" value="Unassembled WGS sequence"/>
</dbReference>
<sequence length="282" mass="31154">MQRPFILFACLLLLALARKTAAAPVGPEGARLCHEGDSAQGFDSLHTSVREALRAGGRLAPSNGITRTPRHRQHQGCAPVQHNHSSSERADRQSDSEPKGPARSLAAKRQDCTDLDSELDYDLRSEADASRSADESVCHLRSPYTFLLTVPDSRRLAADWTADADTGRMTAQHFRQRVTFLSPRNAVLWTTAMSTRIKMRAFSFSTEQASHVRTRIRAPALRPTELTRVPQVLPSLVRTAPTSSSELRWRSINLDFRPPLRPGGTNRSSLGGAPSQEPSARW</sequence>
<protein>
    <recommendedName>
        <fullName evidence="5">Secreted protein</fullName>
    </recommendedName>
</protein>
<evidence type="ECO:0000313" key="3">
    <source>
        <dbReference type="EMBL" id="KAG0656081.1"/>
    </source>
</evidence>
<dbReference type="EMBL" id="PUHQ01000104">
    <property type="protein sequence ID" value="KAG0656081.1"/>
    <property type="molecule type" value="Genomic_DNA"/>
</dbReference>
<feature type="chain" id="PRO_5040262155" description="Secreted protein" evidence="2">
    <location>
        <begin position="23"/>
        <end position="282"/>
    </location>
</feature>
<comment type="caution">
    <text evidence="3">The sequence shown here is derived from an EMBL/GenBank/DDBJ whole genome shotgun (WGS) entry which is preliminary data.</text>
</comment>
<proteinExistence type="predicted"/>
<gene>
    <name evidence="3" type="ORF">C6P46_000449</name>
</gene>
<feature type="compositionally biased region" description="Basic and acidic residues" evidence="1">
    <location>
        <begin position="85"/>
        <end position="100"/>
    </location>
</feature>
<reference evidence="3 4" key="1">
    <citation type="submission" date="2020-11" db="EMBL/GenBank/DDBJ databases">
        <title>Kefir isolates.</title>
        <authorList>
            <person name="Marcisauskas S."/>
            <person name="Kim Y."/>
            <person name="Blasche S."/>
        </authorList>
    </citation>
    <scope>NUCLEOTIDE SEQUENCE [LARGE SCALE GENOMIC DNA]</scope>
    <source>
        <strain evidence="3 4">KR</strain>
    </source>
</reference>
<accession>A0A9P6VWQ5</accession>
<evidence type="ECO:0008006" key="5">
    <source>
        <dbReference type="Google" id="ProtNLM"/>
    </source>
</evidence>
<evidence type="ECO:0000256" key="2">
    <source>
        <dbReference type="SAM" id="SignalP"/>
    </source>
</evidence>
<feature type="signal peptide" evidence="2">
    <location>
        <begin position="1"/>
        <end position="22"/>
    </location>
</feature>
<keyword evidence="4" id="KW-1185">Reference proteome</keyword>
<dbReference type="OrthoDB" id="10605958at2759"/>
<evidence type="ECO:0000313" key="4">
    <source>
        <dbReference type="Proteomes" id="UP000777482"/>
    </source>
</evidence>
<keyword evidence="2" id="KW-0732">Signal</keyword>
<organism evidence="3 4">
    <name type="scientific">Rhodotorula mucilaginosa</name>
    <name type="common">Yeast</name>
    <name type="synonym">Rhodotorula rubra</name>
    <dbReference type="NCBI Taxonomy" id="5537"/>
    <lineage>
        <taxon>Eukaryota</taxon>
        <taxon>Fungi</taxon>
        <taxon>Dikarya</taxon>
        <taxon>Basidiomycota</taxon>
        <taxon>Pucciniomycotina</taxon>
        <taxon>Microbotryomycetes</taxon>
        <taxon>Sporidiobolales</taxon>
        <taxon>Sporidiobolaceae</taxon>
        <taxon>Rhodotorula</taxon>
    </lineage>
</organism>
<name>A0A9P6VWQ5_RHOMI</name>
<evidence type="ECO:0000256" key="1">
    <source>
        <dbReference type="SAM" id="MobiDB-lite"/>
    </source>
</evidence>